<evidence type="ECO:0000256" key="1">
    <source>
        <dbReference type="ARBA" id="ARBA00022598"/>
    </source>
</evidence>
<dbReference type="EMBL" id="VSSQ01059342">
    <property type="protein sequence ID" value="MPN12916.1"/>
    <property type="molecule type" value="Genomic_DNA"/>
</dbReference>
<keyword evidence="1 5" id="KW-0436">Ligase</keyword>
<evidence type="ECO:0000256" key="3">
    <source>
        <dbReference type="ARBA" id="ARBA00022840"/>
    </source>
</evidence>
<evidence type="ECO:0000259" key="4">
    <source>
        <dbReference type="PROSITE" id="PS50862"/>
    </source>
</evidence>
<organism evidence="5">
    <name type="scientific">bioreactor metagenome</name>
    <dbReference type="NCBI Taxonomy" id="1076179"/>
    <lineage>
        <taxon>unclassified sequences</taxon>
        <taxon>metagenomes</taxon>
        <taxon>ecological metagenomes</taxon>
    </lineage>
</organism>
<dbReference type="Gene3D" id="3.30.930.10">
    <property type="entry name" value="Bira Bifunctional Protein, Domain 2"/>
    <property type="match status" value="1"/>
</dbReference>
<dbReference type="SUPFAM" id="SSF55681">
    <property type="entry name" value="Class II aaRS and biotin synthetases"/>
    <property type="match status" value="1"/>
</dbReference>
<dbReference type="PANTHER" id="PTHR42918">
    <property type="entry name" value="LYSYL-TRNA SYNTHETASE"/>
    <property type="match status" value="1"/>
</dbReference>
<keyword evidence="3" id="KW-0067">ATP-binding</keyword>
<dbReference type="InterPro" id="IPR004364">
    <property type="entry name" value="Aa-tRNA-synt_II"/>
</dbReference>
<proteinExistence type="predicted"/>
<protein>
    <submittedName>
        <fullName evidence="5">Lysine--tRNA ligase</fullName>
        <ecNumber evidence="5">6.1.1.6</ecNumber>
    </submittedName>
</protein>
<evidence type="ECO:0000313" key="5">
    <source>
        <dbReference type="EMBL" id="MPN12916.1"/>
    </source>
</evidence>
<evidence type="ECO:0000256" key="2">
    <source>
        <dbReference type="ARBA" id="ARBA00022741"/>
    </source>
</evidence>
<dbReference type="GO" id="GO:0005829">
    <property type="term" value="C:cytosol"/>
    <property type="evidence" value="ECO:0007669"/>
    <property type="project" value="TreeGrafter"/>
</dbReference>
<dbReference type="PROSITE" id="PS50862">
    <property type="entry name" value="AA_TRNA_LIGASE_II"/>
    <property type="match status" value="1"/>
</dbReference>
<feature type="domain" description="Aminoacyl-transfer RNA synthetases class-II family profile" evidence="4">
    <location>
        <begin position="28"/>
        <end position="86"/>
    </location>
</feature>
<dbReference type="PANTHER" id="PTHR42918:SF15">
    <property type="entry name" value="LYSINE--TRNA LIGASE, CHLOROPLASTIC_MITOCHONDRIAL"/>
    <property type="match status" value="1"/>
</dbReference>
<name>A0A645FH08_9ZZZZ</name>
<dbReference type="GO" id="GO:0006430">
    <property type="term" value="P:lysyl-tRNA aminoacylation"/>
    <property type="evidence" value="ECO:0007669"/>
    <property type="project" value="TreeGrafter"/>
</dbReference>
<comment type="caution">
    <text evidence="5">The sequence shown here is derived from an EMBL/GenBank/DDBJ whole genome shotgun (WGS) entry which is preliminary data.</text>
</comment>
<accession>A0A645FH08</accession>
<sequence length="96" mass="10958">MNTWEIANAFSELNDPIDQRERFMDQLKQRELGDDEAYMLDEDFLNAIEVGLPPTGGLGIGIDRVIMLLTNSSSIRDVILFPTMKPIKEEKNDTKE</sequence>
<dbReference type="GO" id="GO:0005524">
    <property type="term" value="F:ATP binding"/>
    <property type="evidence" value="ECO:0007669"/>
    <property type="project" value="InterPro"/>
</dbReference>
<dbReference type="GO" id="GO:0004824">
    <property type="term" value="F:lysine-tRNA ligase activity"/>
    <property type="evidence" value="ECO:0007669"/>
    <property type="project" value="UniProtKB-EC"/>
</dbReference>
<gene>
    <name evidence="5" type="primary">lysS_45</name>
    <name evidence="5" type="ORF">SDC9_160236</name>
</gene>
<dbReference type="InterPro" id="IPR045864">
    <property type="entry name" value="aa-tRNA-synth_II/BPL/LPL"/>
</dbReference>
<reference evidence="5" key="1">
    <citation type="submission" date="2019-08" db="EMBL/GenBank/DDBJ databases">
        <authorList>
            <person name="Kucharzyk K."/>
            <person name="Murdoch R.W."/>
            <person name="Higgins S."/>
            <person name="Loffler F."/>
        </authorList>
    </citation>
    <scope>NUCLEOTIDE SEQUENCE</scope>
</reference>
<dbReference type="EC" id="6.1.1.6" evidence="5"/>
<dbReference type="Pfam" id="PF00152">
    <property type="entry name" value="tRNA-synt_2"/>
    <property type="match status" value="1"/>
</dbReference>
<dbReference type="InterPro" id="IPR006195">
    <property type="entry name" value="aa-tRNA-synth_II"/>
</dbReference>
<keyword evidence="2" id="KW-0547">Nucleotide-binding</keyword>
<dbReference type="AlphaFoldDB" id="A0A645FH08"/>
<dbReference type="GO" id="GO:0000049">
    <property type="term" value="F:tRNA binding"/>
    <property type="evidence" value="ECO:0007669"/>
    <property type="project" value="TreeGrafter"/>
</dbReference>